<organism evidence="4 5">
    <name type="scientific">Phialocephala subalpina</name>
    <dbReference type="NCBI Taxonomy" id="576137"/>
    <lineage>
        <taxon>Eukaryota</taxon>
        <taxon>Fungi</taxon>
        <taxon>Dikarya</taxon>
        <taxon>Ascomycota</taxon>
        <taxon>Pezizomycotina</taxon>
        <taxon>Leotiomycetes</taxon>
        <taxon>Helotiales</taxon>
        <taxon>Mollisiaceae</taxon>
        <taxon>Phialocephala</taxon>
        <taxon>Phialocephala fortinii species complex</taxon>
    </lineage>
</organism>
<dbReference type="Proteomes" id="UP000184330">
    <property type="component" value="Unassembled WGS sequence"/>
</dbReference>
<gene>
    <name evidence="4" type="ORF">PAC_18031</name>
</gene>
<evidence type="ECO:0000256" key="1">
    <source>
        <dbReference type="SAM" id="MobiDB-lite"/>
    </source>
</evidence>
<feature type="chain" id="PRO_5012431124" evidence="3">
    <location>
        <begin position="20"/>
        <end position="422"/>
    </location>
</feature>
<feature type="region of interest" description="Disordered" evidence="1">
    <location>
        <begin position="201"/>
        <end position="232"/>
    </location>
</feature>
<evidence type="ECO:0000313" key="5">
    <source>
        <dbReference type="Proteomes" id="UP000184330"/>
    </source>
</evidence>
<keyword evidence="5" id="KW-1185">Reference proteome</keyword>
<dbReference type="SUPFAM" id="SSF50370">
    <property type="entry name" value="Ricin B-like lectins"/>
    <property type="match status" value="1"/>
</dbReference>
<accession>A0A1L7XSW7</accession>
<sequence length="422" mass="46341">MVRILKTLLVLVFFDCACVAPMRQSTTLSAALGSSTRQDLPSRQVLSSNAPDPNAYYTMTTPQAGDENCLYAMLGTNGADPYPVRFESCTPLQDTALWQFTSDTKGRYFISNKGWPGNRMSINDYHETIMYMNTRNDTALQTWAVNSIDGGFELINANHPGNPMCSMPLDDGYVALILTNTTTLNSTTGKWKLVKNGVLSTSTNTSSVNSSASTTSIISSTPSSSSTSTNATGKISPNTILGIVLGSISGIALVVFFLALCNLVRRHPKITYKDALKIVFGCGRSGGFKQTVRIYKHDDPRKYATGKVLLDSGNEGPNLITTKAMTEAGATPQKIPGSSKIVVTLGEKIIRLVEEVLITFSGDMDNPHTKGRPYTKTFCHVDDLGDYDMVLNEEFILEYFPKRVPRMLMLRFRPTKKEEKRI</sequence>
<evidence type="ECO:0000256" key="3">
    <source>
        <dbReference type="SAM" id="SignalP"/>
    </source>
</evidence>
<feature type="signal peptide" evidence="3">
    <location>
        <begin position="1"/>
        <end position="19"/>
    </location>
</feature>
<protein>
    <submittedName>
        <fullName evidence="4">Uncharacterized protein</fullName>
    </submittedName>
</protein>
<keyword evidence="2" id="KW-0812">Transmembrane</keyword>
<dbReference type="EMBL" id="FJOG01000051">
    <property type="protein sequence ID" value="CZR68132.1"/>
    <property type="molecule type" value="Genomic_DNA"/>
</dbReference>
<keyword evidence="2" id="KW-0472">Membrane</keyword>
<dbReference type="OrthoDB" id="3548909at2759"/>
<dbReference type="AlphaFoldDB" id="A0A1L7XSW7"/>
<dbReference type="InterPro" id="IPR035992">
    <property type="entry name" value="Ricin_B-like_lectins"/>
</dbReference>
<keyword evidence="2" id="KW-1133">Transmembrane helix</keyword>
<evidence type="ECO:0000256" key="2">
    <source>
        <dbReference type="SAM" id="Phobius"/>
    </source>
</evidence>
<name>A0A1L7XSW7_9HELO</name>
<feature type="transmembrane region" description="Helical" evidence="2">
    <location>
        <begin position="240"/>
        <end position="264"/>
    </location>
</feature>
<dbReference type="PROSITE" id="PS50231">
    <property type="entry name" value="RICIN_B_LECTIN"/>
    <property type="match status" value="1"/>
</dbReference>
<reference evidence="4 5" key="1">
    <citation type="submission" date="2016-03" db="EMBL/GenBank/DDBJ databases">
        <authorList>
            <person name="Ploux O."/>
        </authorList>
    </citation>
    <scope>NUCLEOTIDE SEQUENCE [LARGE SCALE GENOMIC DNA]</scope>
    <source>
        <strain evidence="4 5">UAMH 11012</strain>
    </source>
</reference>
<evidence type="ECO:0000313" key="4">
    <source>
        <dbReference type="EMBL" id="CZR68132.1"/>
    </source>
</evidence>
<proteinExistence type="predicted"/>
<keyword evidence="3" id="KW-0732">Signal</keyword>